<evidence type="ECO:0000256" key="2">
    <source>
        <dbReference type="SAM" id="Phobius"/>
    </source>
</evidence>
<keyword evidence="5" id="KW-1185">Reference proteome</keyword>
<dbReference type="STRING" id="1732.SAMN02910417_01677"/>
<keyword evidence="2" id="KW-0812">Transmembrane</keyword>
<gene>
    <name evidence="4" type="ORF">SAMN02910417_01677</name>
</gene>
<dbReference type="OrthoDB" id="2068622at2"/>
<feature type="region of interest" description="Disordered" evidence="1">
    <location>
        <begin position="155"/>
        <end position="219"/>
    </location>
</feature>
<keyword evidence="2" id="KW-0472">Membrane</keyword>
<feature type="compositionally biased region" description="Acidic residues" evidence="1">
    <location>
        <begin position="190"/>
        <end position="209"/>
    </location>
</feature>
<evidence type="ECO:0000313" key="4">
    <source>
        <dbReference type="EMBL" id="SDB22273.1"/>
    </source>
</evidence>
<proteinExistence type="predicted"/>
<dbReference type="EMBL" id="FMXR01000011">
    <property type="protein sequence ID" value="SDB22273.1"/>
    <property type="molecule type" value="Genomic_DNA"/>
</dbReference>
<evidence type="ECO:0000313" key="5">
    <source>
        <dbReference type="Proteomes" id="UP000199228"/>
    </source>
</evidence>
<dbReference type="Proteomes" id="UP000199228">
    <property type="component" value="Unassembled WGS sequence"/>
</dbReference>
<keyword evidence="2" id="KW-1133">Transmembrane helix</keyword>
<feature type="signal peptide" evidence="3">
    <location>
        <begin position="1"/>
        <end position="29"/>
    </location>
</feature>
<feature type="transmembrane region" description="Helical" evidence="2">
    <location>
        <begin position="402"/>
        <end position="421"/>
    </location>
</feature>
<dbReference type="AlphaFoldDB" id="A0A1G6BNU4"/>
<organism evidence="4 5">
    <name type="scientific">Eubacterium oxidoreducens</name>
    <dbReference type="NCBI Taxonomy" id="1732"/>
    <lineage>
        <taxon>Bacteria</taxon>
        <taxon>Bacillati</taxon>
        <taxon>Bacillota</taxon>
        <taxon>Clostridia</taxon>
        <taxon>Eubacteriales</taxon>
        <taxon>Eubacteriaceae</taxon>
        <taxon>Eubacterium</taxon>
    </lineage>
</organism>
<keyword evidence="3" id="KW-0732">Signal</keyword>
<evidence type="ECO:0000256" key="3">
    <source>
        <dbReference type="SAM" id="SignalP"/>
    </source>
</evidence>
<name>A0A1G6BNU4_EUBOX</name>
<dbReference type="RefSeq" id="WP_090173902.1">
    <property type="nucleotide sequence ID" value="NZ_FMXR01000011.1"/>
</dbReference>
<protein>
    <submittedName>
        <fullName evidence="4">Uncharacterized protein</fullName>
    </submittedName>
</protein>
<sequence length="432" mass="45919">MKKFFISRKICAGLLCMLLILGTARPAFAYFDRGNVTVTLGKNEATVTAGDTLNVSVSLTPVSARETEGCGMADCPQNCGDGCLDENGNCTCNGTEYTTYYTDVTVSSSNTSVANASYNNGNLVIKGIGAGSATITVTGSLRQYTDGSDTIKVTVSKASSASSSSDSSKKKNDSDSSSSNKKKVKVGDSSDNEDFASSSEEADEEDSTEQSEKKDSNITVIDSDKGTVYQTAITGKKQGKKIIKKIYGKKAYGLFQYTDDQDQLLYSYEFYGKDLTAKNSINMAITVSNSVSSDYGLDASAISFDISKEDAFPGKAEVSLRVTDYYADESLVDLYRIDDTQTPVLLAENLSVQSGYVTATLIEGGTYLLSPVTQQAAATTEDDSAFSSTASTDTSSTAQHSYAPLIIAIIIIALLVLGILVKKGIITVKRND</sequence>
<dbReference type="Gene3D" id="2.60.40.1080">
    <property type="match status" value="1"/>
</dbReference>
<feature type="chain" id="PRO_5011758009" evidence="3">
    <location>
        <begin position="30"/>
        <end position="432"/>
    </location>
</feature>
<feature type="compositionally biased region" description="Low complexity" evidence="1">
    <location>
        <begin position="156"/>
        <end position="166"/>
    </location>
</feature>
<evidence type="ECO:0000256" key="1">
    <source>
        <dbReference type="SAM" id="MobiDB-lite"/>
    </source>
</evidence>
<reference evidence="4 5" key="1">
    <citation type="submission" date="2016-10" db="EMBL/GenBank/DDBJ databases">
        <authorList>
            <person name="de Groot N.N."/>
        </authorList>
    </citation>
    <scope>NUCLEOTIDE SEQUENCE [LARGE SCALE GENOMIC DNA]</scope>
    <source>
        <strain evidence="4 5">DSM 3217</strain>
    </source>
</reference>
<accession>A0A1G6BNU4</accession>